<evidence type="ECO:0000313" key="2">
    <source>
        <dbReference type="EMBL" id="CAG9564746.1"/>
    </source>
</evidence>
<evidence type="ECO:0000256" key="1">
    <source>
        <dbReference type="SAM" id="MobiDB-lite"/>
    </source>
</evidence>
<keyword evidence="3" id="KW-1185">Reference proteome</keyword>
<gene>
    <name evidence="2" type="ORF">DCHRY22_LOCUS5694</name>
</gene>
<reference evidence="2" key="1">
    <citation type="submission" date="2021-09" db="EMBL/GenBank/DDBJ databases">
        <authorList>
            <person name="Martin H S."/>
        </authorList>
    </citation>
    <scope>NUCLEOTIDE SEQUENCE</scope>
</reference>
<feature type="region of interest" description="Disordered" evidence="1">
    <location>
        <begin position="82"/>
        <end position="101"/>
    </location>
</feature>
<organism evidence="2 3">
    <name type="scientific">Danaus chrysippus</name>
    <name type="common">African queen</name>
    <dbReference type="NCBI Taxonomy" id="151541"/>
    <lineage>
        <taxon>Eukaryota</taxon>
        <taxon>Metazoa</taxon>
        <taxon>Ecdysozoa</taxon>
        <taxon>Arthropoda</taxon>
        <taxon>Hexapoda</taxon>
        <taxon>Insecta</taxon>
        <taxon>Pterygota</taxon>
        <taxon>Neoptera</taxon>
        <taxon>Endopterygota</taxon>
        <taxon>Lepidoptera</taxon>
        <taxon>Glossata</taxon>
        <taxon>Ditrysia</taxon>
        <taxon>Papilionoidea</taxon>
        <taxon>Nymphalidae</taxon>
        <taxon>Danainae</taxon>
        <taxon>Danaini</taxon>
        <taxon>Danaina</taxon>
        <taxon>Danaus</taxon>
        <taxon>Anosia</taxon>
    </lineage>
</organism>
<sequence>MSTAGNTQQLQQDLQNELTTANQLLRLITIELQKIKKITNPGGELETNIKENTAIMATLANMQHINISNLPPLKHTELDMTQQTTQNMSYQQHDSFRSMDE</sequence>
<name>A0A8J2QKT0_9NEOP</name>
<dbReference type="OrthoDB" id="7324215at2759"/>
<dbReference type="EMBL" id="CAKASE010000051">
    <property type="protein sequence ID" value="CAG9564746.1"/>
    <property type="molecule type" value="Genomic_DNA"/>
</dbReference>
<accession>A0A8J2QKT0</accession>
<dbReference type="Proteomes" id="UP000789524">
    <property type="component" value="Unassembled WGS sequence"/>
</dbReference>
<dbReference type="AlphaFoldDB" id="A0A8J2QKT0"/>
<feature type="compositionally biased region" description="Polar residues" evidence="1">
    <location>
        <begin position="82"/>
        <end position="93"/>
    </location>
</feature>
<protein>
    <submittedName>
        <fullName evidence="2">(African queen) hypothetical protein</fullName>
    </submittedName>
</protein>
<proteinExistence type="predicted"/>
<comment type="caution">
    <text evidence="2">The sequence shown here is derived from an EMBL/GenBank/DDBJ whole genome shotgun (WGS) entry which is preliminary data.</text>
</comment>
<evidence type="ECO:0000313" key="3">
    <source>
        <dbReference type="Proteomes" id="UP000789524"/>
    </source>
</evidence>